<keyword evidence="4" id="KW-1185">Reference proteome</keyword>
<evidence type="ECO:0000313" key="4">
    <source>
        <dbReference type="Proteomes" id="UP000797356"/>
    </source>
</evidence>
<dbReference type="AlphaFoldDB" id="A0A8K0IW86"/>
<name>A0A8K0IW86_COCNU</name>
<feature type="region of interest" description="Disordered" evidence="2">
    <location>
        <begin position="75"/>
        <end position="126"/>
    </location>
</feature>
<keyword evidence="1" id="KW-0175">Coiled coil</keyword>
<evidence type="ECO:0000256" key="1">
    <source>
        <dbReference type="SAM" id="Coils"/>
    </source>
</evidence>
<sequence length="416" mass="45487">MVVATTFERTDLSSIVVPTLAEDAIVTLVASALTEDAPTGILPTIEERDDDVVVVKAPTIPAKLIISQAPSMSKVGSEDQLPTVTQVPPSLDWASTPVEGPSSRQQGKAPTSSTWSGASTKSWTSSSSSRSINIQIPIGESALQNPALARYLIEAILLLPDKRIQKNQTLVEIFSSFYSTMIVIAHDVLALDKGFRTYADTGKKWSDQMVVVVAERDATLSVRADKKSTEWIIETLKSRIRRKRQVVSRLRKKHDNCLKELEEERKKLRSFEVKVVSIKVALDLAKEQTLEEFQGLKNFKEELLVANHLAYLIGCKDGRDAVGQAYLDLDLSHVALFSSNKAGIDEDDESAEADSIVDVPIGGTASAKNIPIDEAALIAEPIPTSDETILKPPPIEEEMASAMEIIDIVVVDDFDH</sequence>
<dbReference type="EMBL" id="CM017885">
    <property type="protein sequence ID" value="KAG1368633.1"/>
    <property type="molecule type" value="Genomic_DNA"/>
</dbReference>
<comment type="caution">
    <text evidence="3">The sequence shown here is derived from an EMBL/GenBank/DDBJ whole genome shotgun (WGS) entry which is preliminary data.</text>
</comment>
<reference evidence="3" key="2">
    <citation type="submission" date="2019-07" db="EMBL/GenBank/DDBJ databases">
        <authorList>
            <person name="Yang Y."/>
            <person name="Bocs S."/>
            <person name="Baudouin L."/>
        </authorList>
    </citation>
    <scope>NUCLEOTIDE SEQUENCE</scope>
    <source>
        <tissue evidence="3">Spear leaf of Hainan Tall coconut</tissue>
    </source>
</reference>
<gene>
    <name evidence="3" type="ORF">COCNU_14G011010</name>
</gene>
<proteinExistence type="predicted"/>
<protein>
    <submittedName>
        <fullName evidence="3">Uncharacterized protein</fullName>
    </submittedName>
</protein>
<dbReference type="Proteomes" id="UP000797356">
    <property type="component" value="Chromosome 14"/>
</dbReference>
<accession>A0A8K0IW86</accession>
<evidence type="ECO:0000313" key="3">
    <source>
        <dbReference type="EMBL" id="KAG1368633.1"/>
    </source>
</evidence>
<reference evidence="3" key="1">
    <citation type="journal article" date="2017" name="Gigascience">
        <title>The genome draft of coconut (Cocos nucifera).</title>
        <authorList>
            <person name="Xiao Y."/>
            <person name="Xu P."/>
            <person name="Fan H."/>
            <person name="Baudouin L."/>
            <person name="Xia W."/>
            <person name="Bocs S."/>
            <person name="Xu J."/>
            <person name="Li Q."/>
            <person name="Guo A."/>
            <person name="Zhou L."/>
            <person name="Li J."/>
            <person name="Wu Y."/>
            <person name="Ma Z."/>
            <person name="Armero A."/>
            <person name="Issali A.E."/>
            <person name="Liu N."/>
            <person name="Peng M."/>
            <person name="Yang Y."/>
        </authorList>
    </citation>
    <scope>NUCLEOTIDE SEQUENCE</scope>
    <source>
        <tissue evidence="3">Spear leaf of Hainan Tall coconut</tissue>
    </source>
</reference>
<feature type="compositionally biased region" description="Low complexity" evidence="2">
    <location>
        <begin position="111"/>
        <end position="126"/>
    </location>
</feature>
<evidence type="ECO:0000256" key="2">
    <source>
        <dbReference type="SAM" id="MobiDB-lite"/>
    </source>
</evidence>
<organism evidence="3 4">
    <name type="scientific">Cocos nucifera</name>
    <name type="common">Coconut palm</name>
    <dbReference type="NCBI Taxonomy" id="13894"/>
    <lineage>
        <taxon>Eukaryota</taxon>
        <taxon>Viridiplantae</taxon>
        <taxon>Streptophyta</taxon>
        <taxon>Embryophyta</taxon>
        <taxon>Tracheophyta</taxon>
        <taxon>Spermatophyta</taxon>
        <taxon>Magnoliopsida</taxon>
        <taxon>Liliopsida</taxon>
        <taxon>Arecaceae</taxon>
        <taxon>Arecoideae</taxon>
        <taxon>Cocoseae</taxon>
        <taxon>Attaleinae</taxon>
        <taxon>Cocos</taxon>
    </lineage>
</organism>
<feature type="coiled-coil region" evidence="1">
    <location>
        <begin position="233"/>
        <end position="274"/>
    </location>
</feature>